<keyword evidence="4" id="KW-1185">Reference proteome</keyword>
<dbReference type="AlphaFoldDB" id="A0A444J3G2"/>
<evidence type="ECO:0000256" key="1">
    <source>
        <dbReference type="ARBA" id="ARBA00009981"/>
    </source>
</evidence>
<gene>
    <name evidence="3" type="ORF">H206_01014</name>
</gene>
<proteinExistence type="inferred from homology"/>
<dbReference type="Proteomes" id="UP000287853">
    <property type="component" value="Unassembled WGS sequence"/>
</dbReference>
<evidence type="ECO:0000256" key="2">
    <source>
        <dbReference type="RuleBase" id="RU362080"/>
    </source>
</evidence>
<comment type="function">
    <text evidence="2">Antitoxin component of a type II toxin-antitoxin (TA) system.</text>
</comment>
<comment type="caution">
    <text evidence="3">The sequence shown here is derived from an EMBL/GenBank/DDBJ whole genome shotgun (WGS) entry which is preliminary data.</text>
</comment>
<dbReference type="InterPro" id="IPR036165">
    <property type="entry name" value="YefM-like_sf"/>
</dbReference>
<dbReference type="Pfam" id="PF02604">
    <property type="entry name" value="PhdYeFM_antitox"/>
    <property type="match status" value="1"/>
</dbReference>
<sequence length="88" mass="9666">MSVTTISSTALTRDIGKTKKAAQAGPVILTEDGQPAYVLMNIEQYKEIIENAQSILDLPRPARCRGYRLQSAPPFYHSTVTLLAKFLG</sequence>
<reference evidence="3 4" key="1">
    <citation type="submission" date="2017-01" db="EMBL/GenBank/DDBJ databases">
        <title>The cable genome- insights into the physiology and evolution of filamentous bacteria capable of sulfide oxidation via long distance electron transfer.</title>
        <authorList>
            <person name="Schreiber L."/>
            <person name="Bjerg J.T."/>
            <person name="Boggild A."/>
            <person name="Van De Vossenberg J."/>
            <person name="Meysman F."/>
            <person name="Nielsen L.P."/>
            <person name="Schramm A."/>
            <person name="Kjeldsen K.U."/>
        </authorList>
    </citation>
    <scope>NUCLEOTIDE SEQUENCE [LARGE SCALE GENOMIC DNA]</scope>
    <source>
        <strain evidence="3">MCF</strain>
    </source>
</reference>
<evidence type="ECO:0000313" key="4">
    <source>
        <dbReference type="Proteomes" id="UP000287853"/>
    </source>
</evidence>
<name>A0A444J3G2_9BACT</name>
<evidence type="ECO:0000313" key="3">
    <source>
        <dbReference type="EMBL" id="RWX47395.1"/>
    </source>
</evidence>
<accession>A0A444J3G2</accession>
<dbReference type="InterPro" id="IPR006442">
    <property type="entry name" value="Antitoxin_Phd/YefM"/>
</dbReference>
<comment type="similarity">
    <text evidence="1 2">Belongs to the phD/YefM antitoxin family.</text>
</comment>
<dbReference type="EMBL" id="MTKO01000034">
    <property type="protein sequence ID" value="RWX47395.1"/>
    <property type="molecule type" value="Genomic_DNA"/>
</dbReference>
<protein>
    <recommendedName>
        <fullName evidence="2">Antitoxin</fullName>
    </recommendedName>
</protein>
<organism evidence="3 4">
    <name type="scientific">Candidatus Electrothrix aarhusensis</name>
    <dbReference type="NCBI Taxonomy" id="1859131"/>
    <lineage>
        <taxon>Bacteria</taxon>
        <taxon>Pseudomonadati</taxon>
        <taxon>Thermodesulfobacteriota</taxon>
        <taxon>Desulfobulbia</taxon>
        <taxon>Desulfobulbales</taxon>
        <taxon>Desulfobulbaceae</taxon>
        <taxon>Candidatus Electrothrix</taxon>
    </lineage>
</organism>
<dbReference type="SUPFAM" id="SSF143120">
    <property type="entry name" value="YefM-like"/>
    <property type="match status" value="1"/>
</dbReference>